<feature type="transmembrane region" description="Helical" evidence="1">
    <location>
        <begin position="42"/>
        <end position="62"/>
    </location>
</feature>
<keyword evidence="3" id="KW-1185">Reference proteome</keyword>
<feature type="transmembrane region" description="Helical" evidence="1">
    <location>
        <begin position="129"/>
        <end position="146"/>
    </location>
</feature>
<dbReference type="InterPro" id="IPR010331">
    <property type="entry name" value="ExoD"/>
</dbReference>
<dbReference type="PANTHER" id="PTHR41795">
    <property type="entry name" value="EXOPOLYSACCHARIDE SYNTHESIS PROTEIN"/>
    <property type="match status" value="1"/>
</dbReference>
<dbReference type="EMBL" id="VTRV01000059">
    <property type="protein sequence ID" value="TZF89973.1"/>
    <property type="molecule type" value="Genomic_DNA"/>
</dbReference>
<name>A0A5D8Z7B9_9GAMM</name>
<proteinExistence type="predicted"/>
<dbReference type="OrthoDB" id="5966050at2"/>
<sequence length="205" mass="22242">MRERHKRAAELGTRALLDTFAQGDPAEVQPLGGLFAGLGDRAFGMLLMAAAAPAFIPVPGLAGGLSGPLVMLVGLQLLIRLSRPWLPGFMARRGPRRATLARLRDRLAPWFTRLERHVRPRMPAMLDHWLPRLFTGVLVFATGLLLTLPIPFTNYVLGVLALLFAFAYLERDGALMGVAWACGVATIVAAVALSDRLAALVTHFL</sequence>
<comment type="caution">
    <text evidence="2">The sequence shown here is derived from an EMBL/GenBank/DDBJ whole genome shotgun (WGS) entry which is preliminary data.</text>
</comment>
<keyword evidence="1" id="KW-0472">Membrane</keyword>
<feature type="transmembrane region" description="Helical" evidence="1">
    <location>
        <begin position="174"/>
        <end position="193"/>
    </location>
</feature>
<gene>
    <name evidence="2" type="ORF">FW784_07135</name>
</gene>
<keyword evidence="1" id="KW-1133">Transmembrane helix</keyword>
<reference evidence="2 3" key="1">
    <citation type="submission" date="2019-08" db="EMBL/GenBank/DDBJ databases">
        <title>Draft genome sequence of Lysobacter sp. UKS-15.</title>
        <authorList>
            <person name="Im W.-T."/>
        </authorList>
    </citation>
    <scope>NUCLEOTIDE SEQUENCE [LARGE SCALE GENOMIC DNA]</scope>
    <source>
        <strain evidence="2 3">UKS-15</strain>
    </source>
</reference>
<evidence type="ECO:0000256" key="1">
    <source>
        <dbReference type="SAM" id="Phobius"/>
    </source>
</evidence>
<dbReference type="PIRSF" id="PIRSF033239">
    <property type="entry name" value="ExoD"/>
    <property type="match status" value="1"/>
</dbReference>
<organism evidence="2 3">
    <name type="scientific">Cognatilysobacter lacus</name>
    <dbReference type="NCBI Taxonomy" id="1643323"/>
    <lineage>
        <taxon>Bacteria</taxon>
        <taxon>Pseudomonadati</taxon>
        <taxon>Pseudomonadota</taxon>
        <taxon>Gammaproteobacteria</taxon>
        <taxon>Lysobacterales</taxon>
        <taxon>Lysobacteraceae</taxon>
        <taxon>Cognatilysobacter</taxon>
    </lineage>
</organism>
<dbReference type="Proteomes" id="UP000323164">
    <property type="component" value="Unassembled WGS sequence"/>
</dbReference>
<keyword evidence="1" id="KW-0812">Transmembrane</keyword>
<evidence type="ECO:0000313" key="2">
    <source>
        <dbReference type="EMBL" id="TZF89973.1"/>
    </source>
</evidence>
<dbReference type="RefSeq" id="WP_149352665.1">
    <property type="nucleotide sequence ID" value="NZ_VTRV01000059.1"/>
</dbReference>
<protein>
    <submittedName>
        <fullName evidence="2">Exopolysaccharide biosynthesis protein</fullName>
    </submittedName>
</protein>
<dbReference type="Pfam" id="PF06055">
    <property type="entry name" value="ExoD"/>
    <property type="match status" value="1"/>
</dbReference>
<dbReference type="PANTHER" id="PTHR41795:SF1">
    <property type="entry name" value="EXOPOLYSACCHARIDE SYNTHESIS PROTEIN"/>
    <property type="match status" value="1"/>
</dbReference>
<evidence type="ECO:0000313" key="3">
    <source>
        <dbReference type="Proteomes" id="UP000323164"/>
    </source>
</evidence>
<accession>A0A5D8Z7B9</accession>
<dbReference type="AlphaFoldDB" id="A0A5D8Z7B9"/>